<dbReference type="eggNOG" id="COG1629">
    <property type="taxonomic scope" value="Bacteria"/>
</dbReference>
<dbReference type="GO" id="GO:0009279">
    <property type="term" value="C:cell outer membrane"/>
    <property type="evidence" value="ECO:0007669"/>
    <property type="project" value="UniProtKB-SubCell"/>
</dbReference>
<dbReference type="InterPro" id="IPR010104">
    <property type="entry name" value="TonB_rcpt_bac"/>
</dbReference>
<dbReference type="RefSeq" id="WP_035015006.1">
    <property type="nucleotide sequence ID" value="NZ_ARZY01000021.1"/>
</dbReference>
<gene>
    <name evidence="8" type="ORF">DS2_11808</name>
</gene>
<evidence type="ECO:0000259" key="6">
    <source>
        <dbReference type="Pfam" id="PF00593"/>
    </source>
</evidence>
<feature type="domain" description="TonB-dependent receptor plug" evidence="7">
    <location>
        <begin position="57"/>
        <end position="159"/>
    </location>
</feature>
<keyword evidence="3" id="KW-0998">Cell outer membrane</keyword>
<sequence>MVTKNFRFNGIALAVLASTGYSTSTIAEQSTQTNTQATEIIQVKGIRSALSNSAAIKRDASGVMDAISAEDIGKFPDSNLAESLQRITGVSIDRSNNEGNKVSVRGFGPTFNLVTLNGRSMPTSSTLSTDVGINRSFNFQHIAAEVVSGVDVYKSGKAHSPTGGIGATINLRTAKPFDYKERQFSLGAKGIMDTSNVKGSDITPEYSALYSDTFMDDTFGVLVSYSHSERDSRKEAVVNDGWIKDDGSAYSAIDKSGIDLNNNPEGVFWVPRNFAVEYGDHQRKRDNLQVVLQATPIEDVEVVLDYTTSEFEEKIERVLTGFWFDSDQNTTGKVDKNGTVVNPRHNNHRLNYTVTNQLVETENDSIGFNVKWQATDALKLTFDMHDSTSETQPGGQISEFSSVISTPPDARYVDIGLDFTGADVPAVTTNTTQTLEADTAPGPIPDNYDPFSTDHIDGDVVVVRGHAIKNNIKQWDLGAQWVNQGNGAIEKVSFGLGQTDYQFDTTTRFGFDFLYDDLNMQELGITFTPANVGSNFSGSDKLFAKQFNANPSLINQKVLSGGFITEAPPRMDSVQEDTTAAYVSVDIADEINQIPLNINLGLRYESTDVTGSSSATLPTNLVYLSDEEIRQVYPDNATATIDTLTGDYTEFLPNFDISAELTDDFIARFSYSRTLTRSDVTAIVPATKITGTRPGGPFDASQGDPNLLPYSSNNIDLSFEWYYDEGSYASIGYFRKYVDNFIGITNEKRTINDANGNPLTDPSANPRAGCPDSSVEPYNADCLSKPSDPEIMFNVKVPKNLESAEVYGWELALQHLFGDSGFGGQFNFTKVDGSVEYDIYSFEQTVALTGLSDSANLVAFYDKDGIQVRFAYNWRDDFLLNTNQFHSPDEPVFTKAYGQLDMSASYEINQYLTLVFEGLNLTEETAHRHGRFENQFLAAEDFGSRYALGIRAKF</sequence>
<dbReference type="InterPro" id="IPR000531">
    <property type="entry name" value="Beta-barrel_TonB"/>
</dbReference>
<dbReference type="PATRIC" id="fig|1328313.3.peg.2414"/>
<dbReference type="InterPro" id="IPR037066">
    <property type="entry name" value="Plug_dom_sf"/>
</dbReference>
<proteinExistence type="inferred from homology"/>
<dbReference type="AlphaFoldDB" id="W7QL59"/>
<evidence type="ECO:0000256" key="3">
    <source>
        <dbReference type="ARBA" id="ARBA00023237"/>
    </source>
</evidence>
<dbReference type="PANTHER" id="PTHR40980">
    <property type="entry name" value="PLUG DOMAIN-CONTAINING PROTEIN"/>
    <property type="match status" value="1"/>
</dbReference>
<evidence type="ECO:0000313" key="8">
    <source>
        <dbReference type="EMBL" id="EWH09652.1"/>
    </source>
</evidence>
<dbReference type="InterPro" id="IPR036942">
    <property type="entry name" value="Beta-barrel_TonB_sf"/>
</dbReference>
<evidence type="ECO:0000256" key="1">
    <source>
        <dbReference type="ARBA" id="ARBA00004442"/>
    </source>
</evidence>
<organism evidence="8 9">
    <name type="scientific">Catenovulum agarivorans DS-2</name>
    <dbReference type="NCBI Taxonomy" id="1328313"/>
    <lineage>
        <taxon>Bacteria</taxon>
        <taxon>Pseudomonadati</taxon>
        <taxon>Pseudomonadota</taxon>
        <taxon>Gammaproteobacteria</taxon>
        <taxon>Alteromonadales</taxon>
        <taxon>Alteromonadaceae</taxon>
        <taxon>Catenovulum</taxon>
    </lineage>
</organism>
<protein>
    <submittedName>
        <fullName evidence="8">TonB-dependent receptor</fullName>
    </submittedName>
</protein>
<dbReference type="OrthoDB" id="8727862at2"/>
<keyword evidence="8" id="KW-0675">Receptor</keyword>
<dbReference type="PANTHER" id="PTHR40980:SF3">
    <property type="entry name" value="TONB-DEPENDENT RECEPTOR-LIKE BETA-BARREL DOMAIN-CONTAINING PROTEIN"/>
    <property type="match status" value="1"/>
</dbReference>
<keyword evidence="4" id="KW-0798">TonB box</keyword>
<dbReference type="NCBIfam" id="TIGR01782">
    <property type="entry name" value="TonB-Xanth-Caul"/>
    <property type="match status" value="1"/>
</dbReference>
<comment type="caution">
    <text evidence="8">The sequence shown here is derived from an EMBL/GenBank/DDBJ whole genome shotgun (WGS) entry which is preliminary data.</text>
</comment>
<name>W7QL59_9ALTE</name>
<feature type="domain" description="TonB-dependent receptor-like beta-barrel" evidence="6">
    <location>
        <begin position="428"/>
        <end position="921"/>
    </location>
</feature>
<dbReference type="Gene3D" id="2.170.130.10">
    <property type="entry name" value="TonB-dependent receptor, plug domain"/>
    <property type="match status" value="1"/>
</dbReference>
<dbReference type="InterPro" id="IPR012910">
    <property type="entry name" value="Plug_dom"/>
</dbReference>
<evidence type="ECO:0000256" key="5">
    <source>
        <dbReference type="SAM" id="SignalP"/>
    </source>
</evidence>
<evidence type="ECO:0000259" key="7">
    <source>
        <dbReference type="Pfam" id="PF07715"/>
    </source>
</evidence>
<dbReference type="Gene3D" id="2.40.170.20">
    <property type="entry name" value="TonB-dependent receptor, beta-barrel domain"/>
    <property type="match status" value="1"/>
</dbReference>
<keyword evidence="2 4" id="KW-0472">Membrane</keyword>
<feature type="chain" id="PRO_5004898139" evidence="5">
    <location>
        <begin position="28"/>
        <end position="954"/>
    </location>
</feature>
<comment type="subcellular location">
    <subcellularLocation>
        <location evidence="1 4">Cell outer membrane</location>
    </subcellularLocation>
</comment>
<evidence type="ECO:0000313" key="9">
    <source>
        <dbReference type="Proteomes" id="UP000019276"/>
    </source>
</evidence>
<dbReference type="Pfam" id="PF07715">
    <property type="entry name" value="Plug"/>
    <property type="match status" value="1"/>
</dbReference>
<feature type="signal peptide" evidence="5">
    <location>
        <begin position="1"/>
        <end position="27"/>
    </location>
</feature>
<reference evidence="8 9" key="1">
    <citation type="journal article" date="2014" name="Genome Announc.">
        <title>Draft Genome Sequence of the Agar-Degrading Bacterium Catenovulum sp. Strain DS-2, Isolated from Intestines of Haliotis diversicolor.</title>
        <authorList>
            <person name="Shan D."/>
            <person name="Li X."/>
            <person name="Gu Z."/>
            <person name="Wei G."/>
            <person name="Gao Z."/>
            <person name="Shao Z."/>
        </authorList>
    </citation>
    <scope>NUCLEOTIDE SEQUENCE [LARGE SCALE GENOMIC DNA]</scope>
    <source>
        <strain evidence="8 9">DS-2</strain>
    </source>
</reference>
<evidence type="ECO:0000256" key="4">
    <source>
        <dbReference type="RuleBase" id="RU003357"/>
    </source>
</evidence>
<accession>W7QL59</accession>
<dbReference type="Pfam" id="PF00593">
    <property type="entry name" value="TonB_dep_Rec_b-barrel"/>
    <property type="match status" value="1"/>
</dbReference>
<keyword evidence="5" id="KW-0732">Signal</keyword>
<dbReference type="EMBL" id="ARZY01000021">
    <property type="protein sequence ID" value="EWH09652.1"/>
    <property type="molecule type" value="Genomic_DNA"/>
</dbReference>
<dbReference type="Proteomes" id="UP000019276">
    <property type="component" value="Unassembled WGS sequence"/>
</dbReference>
<dbReference type="SUPFAM" id="SSF56935">
    <property type="entry name" value="Porins"/>
    <property type="match status" value="1"/>
</dbReference>
<dbReference type="STRING" id="1328313.DS2_11808"/>
<evidence type="ECO:0000256" key="2">
    <source>
        <dbReference type="ARBA" id="ARBA00023136"/>
    </source>
</evidence>
<keyword evidence="9" id="KW-1185">Reference proteome</keyword>
<comment type="similarity">
    <text evidence="4">Belongs to the TonB-dependent receptor family.</text>
</comment>